<dbReference type="HAMAP" id="MF_00607">
    <property type="entry name" value="16SrRNA_methyltr_A"/>
    <property type="match status" value="1"/>
</dbReference>
<dbReference type="InterPro" id="IPR020596">
    <property type="entry name" value="rRNA_Ade_Mease_Trfase_CS"/>
</dbReference>
<evidence type="ECO:0000256" key="8">
    <source>
        <dbReference type="PROSITE-ProRule" id="PRU01026"/>
    </source>
</evidence>
<dbReference type="InterPro" id="IPR011530">
    <property type="entry name" value="rRNA_adenine_dimethylase"/>
</dbReference>
<feature type="binding site" evidence="7 8">
    <location>
        <position position="89"/>
    </location>
    <ligand>
        <name>S-adenosyl-L-methionine</name>
        <dbReference type="ChEBI" id="CHEBI:59789"/>
    </ligand>
</feature>
<evidence type="ECO:0000259" key="10">
    <source>
        <dbReference type="SMART" id="SM00650"/>
    </source>
</evidence>
<comment type="function">
    <text evidence="7">Specifically dimethylates two adjacent adenosines (A1518 and A1519) in the loop of a conserved hairpin near the 3'-end of 16S rRNA in the 30S particle. May play a critical role in biogenesis of 30S subunits.</text>
</comment>
<dbReference type="SUPFAM" id="SSF53335">
    <property type="entry name" value="S-adenosyl-L-methionine-dependent methyltransferases"/>
    <property type="match status" value="1"/>
</dbReference>
<dbReference type="PROSITE" id="PS51689">
    <property type="entry name" value="SAM_RNA_A_N6_MT"/>
    <property type="match status" value="1"/>
</dbReference>
<feature type="binding site" evidence="7 8">
    <location>
        <position position="17"/>
    </location>
    <ligand>
        <name>S-adenosyl-L-methionine</name>
        <dbReference type="ChEBI" id="CHEBI:59789"/>
    </ligand>
</feature>
<dbReference type="Gene3D" id="1.10.8.100">
    <property type="entry name" value="Ribosomal RNA adenine dimethylase-like, domain 2"/>
    <property type="match status" value="1"/>
</dbReference>
<proteinExistence type="inferred from homology"/>
<dbReference type="InterPro" id="IPR001737">
    <property type="entry name" value="KsgA/Erm"/>
</dbReference>
<comment type="caution">
    <text evidence="11">The sequence shown here is derived from an EMBL/GenBank/DDBJ whole genome shotgun (WGS) entry which is preliminary data.</text>
</comment>
<dbReference type="EMBL" id="DXEV01000147">
    <property type="protein sequence ID" value="HIX57277.1"/>
    <property type="molecule type" value="Genomic_DNA"/>
</dbReference>
<evidence type="ECO:0000313" key="12">
    <source>
        <dbReference type="Proteomes" id="UP000886829"/>
    </source>
</evidence>
<keyword evidence="2 7" id="KW-0698">rRNA processing</keyword>
<evidence type="ECO:0000256" key="3">
    <source>
        <dbReference type="ARBA" id="ARBA00022603"/>
    </source>
</evidence>
<feature type="binding site" evidence="7 8">
    <location>
        <position position="44"/>
    </location>
    <ligand>
        <name>S-adenosyl-L-methionine</name>
        <dbReference type="ChEBI" id="CHEBI:59789"/>
    </ligand>
</feature>
<dbReference type="EC" id="2.1.1.182" evidence="7"/>
<dbReference type="SMART" id="SM00650">
    <property type="entry name" value="rADc"/>
    <property type="match status" value="1"/>
</dbReference>
<evidence type="ECO:0000256" key="7">
    <source>
        <dbReference type="HAMAP-Rule" id="MF_00607"/>
    </source>
</evidence>
<dbReference type="InterPro" id="IPR023165">
    <property type="entry name" value="rRNA_Ade_diMease-like_C"/>
</dbReference>
<feature type="binding site" evidence="7 8">
    <location>
        <position position="65"/>
    </location>
    <ligand>
        <name>S-adenosyl-L-methionine</name>
        <dbReference type="ChEBI" id="CHEBI:59789"/>
    </ligand>
</feature>
<sequence length="382" mass="41588">MALPPPYMKARKRFGQNFLVNNHIITSIVDAINPHENEFLVEIGPGHAALTRPVLERAKKLTAIELDRDLAERLRHDPFLKGLELIEADALKVDYSKLPGAAEGKLRIFGNLPYNITSPLLFHLLHFEGIQDLHFMLQKEVVERLAAAPGSKDYGRLTVMAQFHAAVLPILTVPPSAFVPPPKVMSAVVRLKPKALTPEERALAPFLNKITTTAFAARRKTVRNSLALYFSPEELEALQINQQDRAEDLPLEVYVNLAQALKNKTSIEELNAQESQQQQEKHEKRLAKLQATSPEAQAAARAAAAEAAAEAAAAASAATDDATSATTTTAEAAPAEATPAPAAEPVKLSSIERNKLRKAAAKKKKGSIKSGDFDVNDIYADL</sequence>
<dbReference type="Pfam" id="PF00398">
    <property type="entry name" value="RrnaAD"/>
    <property type="match status" value="1"/>
</dbReference>
<dbReference type="InterPro" id="IPR020598">
    <property type="entry name" value="rRNA_Ade_methylase_Trfase_N"/>
</dbReference>
<feature type="compositionally biased region" description="Low complexity" evidence="9">
    <location>
        <begin position="318"/>
        <end position="345"/>
    </location>
</feature>
<gene>
    <name evidence="7 11" type="primary">rsmA</name>
    <name evidence="7" type="synonym">ksgA</name>
    <name evidence="11" type="ORF">H9850_07385</name>
</gene>
<comment type="similarity">
    <text evidence="7">Belongs to the class I-like SAM-binding methyltransferase superfamily. rRNA adenine N(6)-methyltransferase family. RsmA subfamily.</text>
</comment>
<dbReference type="FunFam" id="1.10.8.100:FF:000001">
    <property type="entry name" value="Ribosomal RNA small subunit methyltransferase A"/>
    <property type="match status" value="1"/>
</dbReference>
<comment type="catalytic activity">
    <reaction evidence="7">
        <text>adenosine(1518)/adenosine(1519) in 16S rRNA + 4 S-adenosyl-L-methionine = N(6)-dimethyladenosine(1518)/N(6)-dimethyladenosine(1519) in 16S rRNA + 4 S-adenosyl-L-homocysteine + 4 H(+)</text>
        <dbReference type="Rhea" id="RHEA:19609"/>
        <dbReference type="Rhea" id="RHEA-COMP:10232"/>
        <dbReference type="Rhea" id="RHEA-COMP:10233"/>
        <dbReference type="ChEBI" id="CHEBI:15378"/>
        <dbReference type="ChEBI" id="CHEBI:57856"/>
        <dbReference type="ChEBI" id="CHEBI:59789"/>
        <dbReference type="ChEBI" id="CHEBI:74411"/>
        <dbReference type="ChEBI" id="CHEBI:74493"/>
        <dbReference type="EC" id="2.1.1.182"/>
    </reaction>
</comment>
<name>A0A9D2B0Q8_9GAMM</name>
<keyword evidence="3 7" id="KW-0489">Methyltransferase</keyword>
<keyword evidence="4 7" id="KW-0808">Transferase</keyword>
<dbReference type="GO" id="GO:0003723">
    <property type="term" value="F:RNA binding"/>
    <property type="evidence" value="ECO:0007669"/>
    <property type="project" value="UniProtKB-UniRule"/>
</dbReference>
<feature type="compositionally biased region" description="Low complexity" evidence="9">
    <location>
        <begin position="291"/>
        <end position="303"/>
    </location>
</feature>
<feature type="binding site" evidence="7 8">
    <location>
        <position position="19"/>
    </location>
    <ligand>
        <name>S-adenosyl-L-methionine</name>
        <dbReference type="ChEBI" id="CHEBI:59789"/>
    </ligand>
</feature>
<evidence type="ECO:0000256" key="5">
    <source>
        <dbReference type="ARBA" id="ARBA00022691"/>
    </source>
</evidence>
<reference evidence="11" key="1">
    <citation type="journal article" date="2021" name="PeerJ">
        <title>Extensive microbial diversity within the chicken gut microbiome revealed by metagenomics and culture.</title>
        <authorList>
            <person name="Gilroy R."/>
            <person name="Ravi A."/>
            <person name="Getino M."/>
            <person name="Pursley I."/>
            <person name="Horton D.L."/>
            <person name="Alikhan N.F."/>
            <person name="Baker D."/>
            <person name="Gharbi K."/>
            <person name="Hall N."/>
            <person name="Watson M."/>
            <person name="Adriaenssens E.M."/>
            <person name="Foster-Nyarko E."/>
            <person name="Jarju S."/>
            <person name="Secka A."/>
            <person name="Antonio M."/>
            <person name="Oren A."/>
            <person name="Chaudhuri R.R."/>
            <person name="La Ragione R."/>
            <person name="Hildebrand F."/>
            <person name="Pallen M.J."/>
        </authorList>
    </citation>
    <scope>NUCLEOTIDE SEQUENCE</scope>
    <source>
        <strain evidence="11">USASDec5-558</strain>
    </source>
</reference>
<dbReference type="PANTHER" id="PTHR11727">
    <property type="entry name" value="DIMETHYLADENOSINE TRANSFERASE"/>
    <property type="match status" value="1"/>
</dbReference>
<feature type="binding site" evidence="7 8">
    <location>
        <position position="111"/>
    </location>
    <ligand>
        <name>S-adenosyl-L-methionine</name>
        <dbReference type="ChEBI" id="CHEBI:59789"/>
    </ligand>
</feature>
<keyword evidence="5 7" id="KW-0949">S-adenosyl-L-methionine</keyword>
<feature type="region of interest" description="Disordered" evidence="9">
    <location>
        <begin position="318"/>
        <end position="352"/>
    </location>
</feature>
<evidence type="ECO:0000256" key="6">
    <source>
        <dbReference type="ARBA" id="ARBA00022884"/>
    </source>
</evidence>
<evidence type="ECO:0000256" key="4">
    <source>
        <dbReference type="ARBA" id="ARBA00022679"/>
    </source>
</evidence>
<protein>
    <recommendedName>
        <fullName evidence="7">Ribosomal RNA small subunit methyltransferase A</fullName>
        <ecNumber evidence="7">2.1.1.182</ecNumber>
    </recommendedName>
    <alternativeName>
        <fullName evidence="7">16S rRNA (adenine(1518)-N(6)/adenine(1519)-N(6))-dimethyltransferase</fullName>
    </alternativeName>
    <alternativeName>
        <fullName evidence="7">16S rRNA dimethyladenosine transferase</fullName>
    </alternativeName>
    <alternativeName>
        <fullName evidence="7">16S rRNA dimethylase</fullName>
    </alternativeName>
    <alternativeName>
        <fullName evidence="7">S-adenosylmethionine-6-N', N'-adenosyl(rRNA) dimethyltransferase</fullName>
    </alternativeName>
</protein>
<dbReference type="PROSITE" id="PS01131">
    <property type="entry name" value="RRNA_A_DIMETH"/>
    <property type="match status" value="1"/>
</dbReference>
<dbReference type="GO" id="GO:0052908">
    <property type="term" value="F:16S rRNA (adenine(1518)-N(6)/adenine(1519)-N(6))-dimethyltransferase activity"/>
    <property type="evidence" value="ECO:0007669"/>
    <property type="project" value="UniProtKB-EC"/>
</dbReference>
<evidence type="ECO:0000256" key="9">
    <source>
        <dbReference type="SAM" id="MobiDB-lite"/>
    </source>
</evidence>
<reference evidence="11" key="2">
    <citation type="submission" date="2021-04" db="EMBL/GenBank/DDBJ databases">
        <authorList>
            <person name="Gilroy R."/>
        </authorList>
    </citation>
    <scope>NUCLEOTIDE SEQUENCE</scope>
    <source>
        <strain evidence="11">USASDec5-558</strain>
    </source>
</reference>
<evidence type="ECO:0000256" key="1">
    <source>
        <dbReference type="ARBA" id="ARBA00022490"/>
    </source>
</evidence>
<evidence type="ECO:0000256" key="2">
    <source>
        <dbReference type="ARBA" id="ARBA00022552"/>
    </source>
</evidence>
<feature type="domain" description="Ribosomal RNA adenine methylase transferase N-terminal" evidence="10">
    <location>
        <begin position="24"/>
        <end position="195"/>
    </location>
</feature>
<dbReference type="Gene3D" id="3.40.50.150">
    <property type="entry name" value="Vaccinia Virus protein VP39"/>
    <property type="match status" value="1"/>
</dbReference>
<dbReference type="NCBIfam" id="TIGR00755">
    <property type="entry name" value="ksgA"/>
    <property type="match status" value="1"/>
</dbReference>
<keyword evidence="1 7" id="KW-0963">Cytoplasm</keyword>
<dbReference type="Proteomes" id="UP000886829">
    <property type="component" value="Unassembled WGS sequence"/>
</dbReference>
<dbReference type="InterPro" id="IPR029063">
    <property type="entry name" value="SAM-dependent_MTases_sf"/>
</dbReference>
<dbReference type="AlphaFoldDB" id="A0A9D2B0Q8"/>
<comment type="subcellular location">
    <subcellularLocation>
        <location evidence="7">Cytoplasm</location>
    </subcellularLocation>
</comment>
<organism evidence="11 12">
    <name type="scientific">Candidatus Anaerobiospirillum pullistercoris</name>
    <dbReference type="NCBI Taxonomy" id="2838452"/>
    <lineage>
        <taxon>Bacteria</taxon>
        <taxon>Pseudomonadati</taxon>
        <taxon>Pseudomonadota</taxon>
        <taxon>Gammaproteobacteria</taxon>
        <taxon>Aeromonadales</taxon>
        <taxon>Succinivibrionaceae</taxon>
        <taxon>Anaerobiospirillum</taxon>
    </lineage>
</organism>
<accession>A0A9D2B0Q8</accession>
<evidence type="ECO:0000313" key="11">
    <source>
        <dbReference type="EMBL" id="HIX57277.1"/>
    </source>
</evidence>
<feature type="region of interest" description="Disordered" evidence="9">
    <location>
        <begin position="272"/>
        <end position="303"/>
    </location>
</feature>
<keyword evidence="6 7" id="KW-0694">RNA-binding</keyword>
<dbReference type="GO" id="GO:0005829">
    <property type="term" value="C:cytosol"/>
    <property type="evidence" value="ECO:0007669"/>
    <property type="project" value="TreeGrafter"/>
</dbReference>
<dbReference type="PANTHER" id="PTHR11727:SF7">
    <property type="entry name" value="DIMETHYLADENOSINE TRANSFERASE-RELATED"/>
    <property type="match status" value="1"/>
</dbReference>